<dbReference type="EMBL" id="KZ819331">
    <property type="protein sequence ID" value="PWN19379.1"/>
    <property type="molecule type" value="Genomic_DNA"/>
</dbReference>
<feature type="region of interest" description="Disordered" evidence="2">
    <location>
        <begin position="1"/>
        <end position="92"/>
    </location>
</feature>
<evidence type="ECO:0000256" key="1">
    <source>
        <dbReference type="SAM" id="Coils"/>
    </source>
</evidence>
<organism evidence="3 4">
    <name type="scientific">Pseudomicrostroma glucosiphilum</name>
    <dbReference type="NCBI Taxonomy" id="1684307"/>
    <lineage>
        <taxon>Eukaryota</taxon>
        <taxon>Fungi</taxon>
        <taxon>Dikarya</taxon>
        <taxon>Basidiomycota</taxon>
        <taxon>Ustilaginomycotina</taxon>
        <taxon>Exobasidiomycetes</taxon>
        <taxon>Microstromatales</taxon>
        <taxon>Microstromatales incertae sedis</taxon>
        <taxon>Pseudomicrostroma</taxon>
    </lineage>
</organism>
<feature type="compositionally biased region" description="Basic residues" evidence="2">
    <location>
        <begin position="15"/>
        <end position="30"/>
    </location>
</feature>
<reference evidence="3 4" key="1">
    <citation type="journal article" date="2018" name="Mol. Biol. Evol.">
        <title>Broad Genomic Sampling Reveals a Smut Pathogenic Ancestry of the Fungal Clade Ustilaginomycotina.</title>
        <authorList>
            <person name="Kijpornyongpan T."/>
            <person name="Mondo S.J."/>
            <person name="Barry K."/>
            <person name="Sandor L."/>
            <person name="Lee J."/>
            <person name="Lipzen A."/>
            <person name="Pangilinan J."/>
            <person name="LaButti K."/>
            <person name="Hainaut M."/>
            <person name="Henrissat B."/>
            <person name="Grigoriev I.V."/>
            <person name="Spatafora J.W."/>
            <person name="Aime M.C."/>
        </authorList>
    </citation>
    <scope>NUCLEOTIDE SEQUENCE [LARGE SCALE GENOMIC DNA]</scope>
    <source>
        <strain evidence="3 4">MCA 4718</strain>
    </source>
</reference>
<dbReference type="AlphaFoldDB" id="A0A316U1Z5"/>
<dbReference type="GeneID" id="37016962"/>
<evidence type="ECO:0000313" key="3">
    <source>
        <dbReference type="EMBL" id="PWN19379.1"/>
    </source>
</evidence>
<name>A0A316U1Z5_9BASI</name>
<keyword evidence="4" id="KW-1185">Reference proteome</keyword>
<feature type="compositionally biased region" description="Basic and acidic residues" evidence="2">
    <location>
        <begin position="64"/>
        <end position="81"/>
    </location>
</feature>
<sequence length="186" mass="20005">MADKEAAERAAQAARARKQLKKHQQQKKKKGDGDATGTKGEAPTTADVEQAEQDAPKADAAQGSDKKEAVATIADRAETPKPESNGSSSLQATIATLVSEKSGLADQLAELEAKLQHAEESLRGTMADLEESESLKRRLKDLEEEVEKSKAVTAKEEAARVQAEDKISQLVSLRCRCRKGQNLGLI</sequence>
<dbReference type="RefSeq" id="XP_025346539.1">
    <property type="nucleotide sequence ID" value="XM_025495228.1"/>
</dbReference>
<evidence type="ECO:0000313" key="4">
    <source>
        <dbReference type="Proteomes" id="UP000245942"/>
    </source>
</evidence>
<feature type="coiled-coil region" evidence="1">
    <location>
        <begin position="94"/>
        <end position="159"/>
    </location>
</feature>
<evidence type="ECO:0008006" key="5">
    <source>
        <dbReference type="Google" id="ProtNLM"/>
    </source>
</evidence>
<dbReference type="Proteomes" id="UP000245942">
    <property type="component" value="Unassembled WGS sequence"/>
</dbReference>
<evidence type="ECO:0000256" key="2">
    <source>
        <dbReference type="SAM" id="MobiDB-lite"/>
    </source>
</evidence>
<feature type="compositionally biased region" description="Polar residues" evidence="2">
    <location>
        <begin position="82"/>
        <end position="92"/>
    </location>
</feature>
<accession>A0A316U1Z5</accession>
<protein>
    <recommendedName>
        <fullName evidence="5">BZIP domain-containing protein</fullName>
    </recommendedName>
</protein>
<keyword evidence="1" id="KW-0175">Coiled coil</keyword>
<proteinExistence type="predicted"/>
<gene>
    <name evidence="3" type="ORF">BCV69DRAFT_37546</name>
</gene>